<dbReference type="SMART" id="SM00849">
    <property type="entry name" value="Lactamase_B"/>
    <property type="match status" value="1"/>
</dbReference>
<dbReference type="SUPFAM" id="SSF56281">
    <property type="entry name" value="Metallo-hydrolase/oxidoreductase"/>
    <property type="match status" value="1"/>
</dbReference>
<dbReference type="RefSeq" id="WP_207335226.1">
    <property type="nucleotide sequence ID" value="NZ_JAFMYU010000006.1"/>
</dbReference>
<dbReference type="Proteomes" id="UP000664795">
    <property type="component" value="Unassembled WGS sequence"/>
</dbReference>
<name>A0A939G6G4_9BACT</name>
<dbReference type="Gene3D" id="3.60.15.10">
    <property type="entry name" value="Ribonuclease Z/Hydroxyacylglutathione hydrolase-like"/>
    <property type="match status" value="1"/>
</dbReference>
<dbReference type="InterPro" id="IPR001279">
    <property type="entry name" value="Metallo-B-lactamas"/>
</dbReference>
<dbReference type="PANTHER" id="PTHR42951:SF17">
    <property type="entry name" value="METALLO-BETA-LACTAMASE DOMAIN-CONTAINING PROTEIN"/>
    <property type="match status" value="1"/>
</dbReference>
<dbReference type="CDD" id="cd07721">
    <property type="entry name" value="yflN-like_MBL-fold"/>
    <property type="match status" value="1"/>
</dbReference>
<dbReference type="InterPro" id="IPR050855">
    <property type="entry name" value="NDM-1-like"/>
</dbReference>
<evidence type="ECO:0000259" key="1">
    <source>
        <dbReference type="SMART" id="SM00849"/>
    </source>
</evidence>
<reference evidence="2 3" key="1">
    <citation type="submission" date="2021-03" db="EMBL/GenBank/DDBJ databases">
        <title>Fibrella sp. HMF5036 genome sequencing and assembly.</title>
        <authorList>
            <person name="Kang H."/>
            <person name="Kim H."/>
            <person name="Bae S."/>
            <person name="Joh K."/>
        </authorList>
    </citation>
    <scope>NUCLEOTIDE SEQUENCE [LARGE SCALE GENOMIC DNA]</scope>
    <source>
        <strain evidence="2 3">HMF5036</strain>
    </source>
</reference>
<accession>A0A939G6G4</accession>
<feature type="domain" description="Metallo-beta-lactamase" evidence="1">
    <location>
        <begin position="15"/>
        <end position="212"/>
    </location>
</feature>
<protein>
    <submittedName>
        <fullName evidence="2">MBL fold metallo-hydrolase</fullName>
    </submittedName>
</protein>
<evidence type="ECO:0000313" key="3">
    <source>
        <dbReference type="Proteomes" id="UP000664795"/>
    </source>
</evidence>
<proteinExistence type="predicted"/>
<dbReference type="AlphaFoldDB" id="A0A939G6G4"/>
<dbReference type="PANTHER" id="PTHR42951">
    <property type="entry name" value="METALLO-BETA-LACTAMASE DOMAIN-CONTAINING"/>
    <property type="match status" value="1"/>
</dbReference>
<evidence type="ECO:0000313" key="2">
    <source>
        <dbReference type="EMBL" id="MBO0931260.1"/>
    </source>
</evidence>
<organism evidence="2 3">
    <name type="scientific">Fibrella aquatilis</name>
    <dbReference type="NCBI Taxonomy" id="2817059"/>
    <lineage>
        <taxon>Bacteria</taxon>
        <taxon>Pseudomonadati</taxon>
        <taxon>Bacteroidota</taxon>
        <taxon>Cytophagia</taxon>
        <taxon>Cytophagales</taxon>
        <taxon>Spirosomataceae</taxon>
        <taxon>Fibrella</taxon>
    </lineage>
</organism>
<dbReference type="EMBL" id="JAFMYU010000006">
    <property type="protein sequence ID" value="MBO0931260.1"/>
    <property type="molecule type" value="Genomic_DNA"/>
</dbReference>
<gene>
    <name evidence="2" type="ORF">J2I48_09660</name>
</gene>
<comment type="caution">
    <text evidence="2">The sequence shown here is derived from an EMBL/GenBank/DDBJ whole genome shotgun (WGS) entry which is preliminary data.</text>
</comment>
<dbReference type="InterPro" id="IPR036866">
    <property type="entry name" value="RibonucZ/Hydroxyglut_hydro"/>
</dbReference>
<dbReference type="Pfam" id="PF00753">
    <property type="entry name" value="Lactamase_B"/>
    <property type="match status" value="1"/>
</dbReference>
<sequence>MKQITPSLYQISLGAVNVFVIKDSDGLTLIDTGYKDSTDKIVAAIRKRGENPEAIRQIILTHAHPDHAGSAAAIKNRLGVPLLAHEQDAALVAQGVGGRSAITVSPGIINWLIFKLLIKNMSPAIEAATVDQTLQHNDVLPIAGGLQVLHTPGHSAGHIALLLQKEGVLIAGDLCANVVGLDLSTVYEDRALGIESILAVSKHKFDKAVFGHGTTLTGQANRTLEAKFKDLRA</sequence>
<keyword evidence="3" id="KW-1185">Reference proteome</keyword>